<dbReference type="PANTHER" id="PTHR12241:SF31">
    <property type="entry name" value="POLYGLUTAMYLASE COMPLEX SUBUNIT TTLL1"/>
    <property type="match status" value="1"/>
</dbReference>
<evidence type="ECO:0000256" key="3">
    <source>
        <dbReference type="ARBA" id="ARBA00022490"/>
    </source>
</evidence>
<evidence type="ECO:0000313" key="11">
    <source>
        <dbReference type="EMBL" id="CAD8468851.1"/>
    </source>
</evidence>
<evidence type="ECO:0000256" key="10">
    <source>
        <dbReference type="ARBA" id="ARBA00023273"/>
    </source>
</evidence>
<comment type="similarity">
    <text evidence="2">Belongs to the tubulin polyglutamylase family.</text>
</comment>
<keyword evidence="3" id="KW-0963">Cytoplasm</keyword>
<evidence type="ECO:0000256" key="8">
    <source>
        <dbReference type="ARBA" id="ARBA00023069"/>
    </source>
</evidence>
<evidence type="ECO:0000256" key="6">
    <source>
        <dbReference type="ARBA" id="ARBA00022741"/>
    </source>
</evidence>
<dbReference type="GO" id="GO:0005524">
    <property type="term" value="F:ATP binding"/>
    <property type="evidence" value="ECO:0007669"/>
    <property type="project" value="UniProtKB-KW"/>
</dbReference>
<organism evidence="11">
    <name type="scientific">Hanusia phi</name>
    <dbReference type="NCBI Taxonomy" id="3032"/>
    <lineage>
        <taxon>Eukaryota</taxon>
        <taxon>Cryptophyceae</taxon>
        <taxon>Pyrenomonadales</taxon>
        <taxon>Geminigeraceae</taxon>
        <taxon>Hanusia</taxon>
    </lineage>
</organism>
<evidence type="ECO:0000256" key="4">
    <source>
        <dbReference type="ARBA" id="ARBA00022598"/>
    </source>
</evidence>
<dbReference type="GO" id="GO:0036064">
    <property type="term" value="C:ciliary basal body"/>
    <property type="evidence" value="ECO:0007669"/>
    <property type="project" value="TreeGrafter"/>
</dbReference>
<evidence type="ECO:0000256" key="9">
    <source>
        <dbReference type="ARBA" id="ARBA00023212"/>
    </source>
</evidence>
<dbReference type="InterPro" id="IPR004344">
    <property type="entry name" value="TTL/TTLL_fam"/>
</dbReference>
<reference evidence="11" key="1">
    <citation type="submission" date="2021-01" db="EMBL/GenBank/DDBJ databases">
        <authorList>
            <person name="Corre E."/>
            <person name="Pelletier E."/>
            <person name="Niang G."/>
            <person name="Scheremetjew M."/>
            <person name="Finn R."/>
            <person name="Kale V."/>
            <person name="Holt S."/>
            <person name="Cochrane G."/>
            <person name="Meng A."/>
            <person name="Brown T."/>
            <person name="Cohen L."/>
        </authorList>
    </citation>
    <scope>NUCLEOTIDE SEQUENCE</scope>
    <source>
        <strain evidence="11">CCMP325</strain>
    </source>
</reference>
<evidence type="ECO:0008006" key="12">
    <source>
        <dbReference type="Google" id="ProtNLM"/>
    </source>
</evidence>
<sequence>MSAVRPRTETAVRRLRWRSDFEKKCLVSNFERRGWRKVMDDEDEYWNLYWASKGTHLSPLMMRLGEDQMVNHYPNHYELTRKDLVVKNIKKYRKEMERAGRGHEVDDIVPVTFVLPNDYPLFVEEFRRVEAEQGKSTWIMKPCAKCQGVGIFLISKLSQIKKWAMKNGEATGRDQYVVSRYIDHPLLVGGRKFDLRIYVLVTNYNPLRAYLHSQGFARFCTAKYSSSPTDLDNILMHLTNVAVQKQAEEYNEDHGGKWHIKNLRLWLQAIYGQERTESCFHQIRSLIYHSLKATQSIIINDKHCFELYGYDVLLDANLKPWLIEVNASPSLSATTTNDLTLKTGVINDVLNIVFPDQFPEVNKNNNRGDDCWKSGGFFPLVDELAGMQGFQSVRMNWP</sequence>
<dbReference type="GO" id="GO:0000226">
    <property type="term" value="P:microtubule cytoskeleton organization"/>
    <property type="evidence" value="ECO:0007669"/>
    <property type="project" value="TreeGrafter"/>
</dbReference>
<keyword evidence="10" id="KW-0966">Cell projection</keyword>
<dbReference type="Pfam" id="PF03133">
    <property type="entry name" value="TTL"/>
    <property type="match status" value="1"/>
</dbReference>
<keyword evidence="7" id="KW-0067">ATP-binding</keyword>
<proteinExistence type="inferred from homology"/>
<dbReference type="GO" id="GO:0070740">
    <property type="term" value="F:tubulin-glutamic acid ligase activity"/>
    <property type="evidence" value="ECO:0007669"/>
    <property type="project" value="TreeGrafter"/>
</dbReference>
<evidence type="ECO:0000256" key="5">
    <source>
        <dbReference type="ARBA" id="ARBA00022701"/>
    </source>
</evidence>
<dbReference type="SUPFAM" id="SSF56059">
    <property type="entry name" value="Glutathione synthetase ATP-binding domain-like"/>
    <property type="match status" value="1"/>
</dbReference>
<keyword evidence="6" id="KW-0547">Nucleotide-binding</keyword>
<keyword evidence="8" id="KW-0969">Cilium</keyword>
<keyword evidence="4" id="KW-0436">Ligase</keyword>
<dbReference type="Gene3D" id="3.30.470.20">
    <property type="entry name" value="ATP-grasp fold, B domain"/>
    <property type="match status" value="1"/>
</dbReference>
<protein>
    <recommendedName>
        <fullName evidence="12">Tubulin--tyrosine ligase-like protein 9</fullName>
    </recommendedName>
</protein>
<evidence type="ECO:0000256" key="7">
    <source>
        <dbReference type="ARBA" id="ARBA00022840"/>
    </source>
</evidence>
<keyword evidence="9" id="KW-0206">Cytoskeleton</keyword>
<comment type="subcellular location">
    <subcellularLocation>
        <location evidence="1">Cytoplasm</location>
        <location evidence="1">Cytoskeleton</location>
        <location evidence="1">Cilium basal body</location>
    </subcellularLocation>
</comment>
<dbReference type="AlphaFoldDB" id="A0A7S0H9K7"/>
<evidence type="ECO:0000256" key="1">
    <source>
        <dbReference type="ARBA" id="ARBA00004120"/>
    </source>
</evidence>
<dbReference type="EMBL" id="HBEO01002997">
    <property type="protein sequence ID" value="CAD8468851.1"/>
    <property type="molecule type" value="Transcribed_RNA"/>
</dbReference>
<dbReference type="PANTHER" id="PTHR12241">
    <property type="entry name" value="TUBULIN POLYGLUTAMYLASE"/>
    <property type="match status" value="1"/>
</dbReference>
<name>A0A7S0H9K7_9CRYP</name>
<accession>A0A7S0H9K7</accession>
<dbReference type="PROSITE" id="PS51221">
    <property type="entry name" value="TTL"/>
    <property type="match status" value="1"/>
</dbReference>
<dbReference type="GO" id="GO:0015631">
    <property type="term" value="F:tubulin binding"/>
    <property type="evidence" value="ECO:0007669"/>
    <property type="project" value="TreeGrafter"/>
</dbReference>
<gene>
    <name evidence="11" type="ORF">HPHI1048_LOCUS2136</name>
</gene>
<evidence type="ECO:0000256" key="2">
    <source>
        <dbReference type="ARBA" id="ARBA00006118"/>
    </source>
</evidence>
<dbReference type="GO" id="GO:0005874">
    <property type="term" value="C:microtubule"/>
    <property type="evidence" value="ECO:0007669"/>
    <property type="project" value="UniProtKB-KW"/>
</dbReference>
<keyword evidence="5" id="KW-0493">Microtubule</keyword>